<dbReference type="GO" id="GO:0016853">
    <property type="term" value="F:isomerase activity"/>
    <property type="evidence" value="ECO:0007669"/>
    <property type="project" value="UniProtKB-KW"/>
</dbReference>
<dbReference type="EMBL" id="JAXAVX010000002">
    <property type="protein sequence ID" value="MDX8151440.1"/>
    <property type="molecule type" value="Genomic_DNA"/>
</dbReference>
<dbReference type="PROSITE" id="PS51464">
    <property type="entry name" value="SIS"/>
    <property type="match status" value="1"/>
</dbReference>
<gene>
    <name evidence="4" type="ORF">SK069_07545</name>
</gene>
<keyword evidence="5" id="KW-1185">Reference proteome</keyword>
<evidence type="ECO:0000313" key="5">
    <source>
        <dbReference type="Proteomes" id="UP001277761"/>
    </source>
</evidence>
<accession>A0ABU4VJ45</accession>
<protein>
    <submittedName>
        <fullName evidence="4">Bifunctional phosphoglucose/phosphomannose isomerase</fullName>
    </submittedName>
</protein>
<dbReference type="InterPro" id="IPR019490">
    <property type="entry name" value="Glu6P/Mann6P_isomerase_C"/>
</dbReference>
<dbReference type="Gene3D" id="3.40.50.10490">
    <property type="entry name" value="Glucose-6-phosphate isomerase like protein, domain 1"/>
    <property type="match status" value="2"/>
</dbReference>
<feature type="domain" description="SIS" evidence="3">
    <location>
        <begin position="36"/>
        <end position="176"/>
    </location>
</feature>
<dbReference type="InterPro" id="IPR046348">
    <property type="entry name" value="SIS_dom_sf"/>
</dbReference>
<dbReference type="InterPro" id="IPR001347">
    <property type="entry name" value="SIS_dom"/>
</dbReference>
<name>A0ABU4VJ45_9ACTN</name>
<dbReference type="SUPFAM" id="SSF53697">
    <property type="entry name" value="SIS domain"/>
    <property type="match status" value="1"/>
</dbReference>
<proteinExistence type="inferred from homology"/>
<dbReference type="CDD" id="cd05017">
    <property type="entry name" value="SIS_PGI_PMI_1"/>
    <property type="match status" value="1"/>
</dbReference>
<dbReference type="Proteomes" id="UP001277761">
    <property type="component" value="Unassembled WGS sequence"/>
</dbReference>
<evidence type="ECO:0000259" key="3">
    <source>
        <dbReference type="PROSITE" id="PS51464"/>
    </source>
</evidence>
<dbReference type="CDD" id="cd05637">
    <property type="entry name" value="SIS_PGI_PMI_2"/>
    <property type="match status" value="1"/>
</dbReference>
<comment type="caution">
    <text evidence="4">The sequence shown here is derived from an EMBL/GenBank/DDBJ whole genome shotgun (WGS) entry which is preliminary data.</text>
</comment>
<reference evidence="4 5" key="1">
    <citation type="submission" date="2023-11" db="EMBL/GenBank/DDBJ databases">
        <authorList>
            <person name="Xu M."/>
            <person name="Jiang T."/>
        </authorList>
    </citation>
    <scope>NUCLEOTIDE SEQUENCE [LARGE SCALE GENOMIC DNA]</scope>
    <source>
        <strain evidence="4 5">SD</strain>
    </source>
</reference>
<dbReference type="Pfam" id="PF10432">
    <property type="entry name" value="bact-PGI_C"/>
    <property type="match status" value="1"/>
</dbReference>
<keyword evidence="2 4" id="KW-0413">Isomerase</keyword>
<sequence length="353" mass="36185">MSETPLDAAAIAAVDPTDQIGDVLSIGDHLRDAMWKAESAGLGRWDSPGGLVVAGMGGSAHGGILARAALADQAGRPLLAARGYELPPWTTDDTTVLCASYSGDTEETLACFEAAGVIGAPRVVVTSGGELARLAREEGVPVIPVAGGLQPRAAVGYLFVAVLEAAAACGVGPSMRTEIDVAAGALDALGREWGPAGAEDGEAKALARALHGTIPVVTGIGPTTAPVAYRWKCQINENAEVPAFASDLPEANHNEIVGWGGAKGVGPFSSVLLEDCDAHPRLVRRAELTSELIAPQAAGIHRVRSRGETGIERVLSLVLLGDLVSVYLAALRGVDPEPVAVIGRLKEQLAVEA</sequence>
<dbReference type="InterPro" id="IPR035484">
    <property type="entry name" value="SIS_PGI/PMI_1"/>
</dbReference>
<comment type="similarity">
    <text evidence="1">Belongs to the PGI/PMI family.</text>
</comment>
<evidence type="ECO:0000313" key="4">
    <source>
        <dbReference type="EMBL" id="MDX8151440.1"/>
    </source>
</evidence>
<dbReference type="RefSeq" id="WP_319953589.1">
    <property type="nucleotide sequence ID" value="NZ_JAXAVX010000002.1"/>
</dbReference>
<evidence type="ECO:0000256" key="1">
    <source>
        <dbReference type="ARBA" id="ARBA00010523"/>
    </source>
</evidence>
<dbReference type="NCBIfam" id="TIGR02128">
    <property type="entry name" value="G6PI_arch"/>
    <property type="match status" value="1"/>
</dbReference>
<evidence type="ECO:0000256" key="2">
    <source>
        <dbReference type="ARBA" id="ARBA00023235"/>
    </source>
</evidence>
<organism evidence="4 5">
    <name type="scientific">Patulibacter brassicae</name>
    <dbReference type="NCBI Taxonomy" id="1705717"/>
    <lineage>
        <taxon>Bacteria</taxon>
        <taxon>Bacillati</taxon>
        <taxon>Actinomycetota</taxon>
        <taxon>Thermoleophilia</taxon>
        <taxon>Solirubrobacterales</taxon>
        <taxon>Patulibacteraceae</taxon>
        <taxon>Patulibacter</taxon>
    </lineage>
</organism>